<proteinExistence type="predicted"/>
<organism evidence="3 4">
    <name type="scientific">Sordaria brevicollis</name>
    <dbReference type="NCBI Taxonomy" id="83679"/>
    <lineage>
        <taxon>Eukaryota</taxon>
        <taxon>Fungi</taxon>
        <taxon>Dikarya</taxon>
        <taxon>Ascomycota</taxon>
        <taxon>Pezizomycotina</taxon>
        <taxon>Sordariomycetes</taxon>
        <taxon>Sordariomycetidae</taxon>
        <taxon>Sordariales</taxon>
        <taxon>Sordariaceae</taxon>
        <taxon>Sordaria</taxon>
    </lineage>
</organism>
<dbReference type="PROSITE" id="PS50011">
    <property type="entry name" value="PROTEIN_KINASE_DOM"/>
    <property type="match status" value="1"/>
</dbReference>
<dbReference type="InterPro" id="IPR011009">
    <property type="entry name" value="Kinase-like_dom_sf"/>
</dbReference>
<sequence>MSQSNTRAYLFKFRGSDYVFCKTAGHGAECQAQIVQKVSTGELLIRKVSKHRLDYMKCSDPHEFRIVQDYLSKPPLVPGLVPLIPKLYGHEKLPAKGEKFHLVSYWQLLNGGALKDLILTKFNSLKHSRYDPNVRIPARLIVRMIHQVFSSLQHMYTVNPDTPIFHRDLHANNVWMHLPTTSNGELSAIPDFYLGDFGYAGWPYGFTTNHWATRDIEQVMFFAHLMISANLPEAYRPPKDMKVPNPNIPNRGNIPNDAPMTAVLRMYYSFCEEINSWKLENSRFFRKASCPPPDLMGMIRKAEALEKQLSPSLTGTLTMNMSGMDESKDPRVVQFYNEMKGRALMKVSAQPLTMTGTVQTCLTPMVGTNPVKVHGPFYLAEKRFGKWEAIDNQTYHRPGKTRGSGRGLRALSDSPDEDGESDSEPE</sequence>
<name>A0AAE0PCS9_SORBR</name>
<feature type="domain" description="Protein kinase" evidence="2">
    <location>
        <begin position="18"/>
        <end position="345"/>
    </location>
</feature>
<accession>A0AAE0PCS9</accession>
<dbReference type="GO" id="GO:0005524">
    <property type="term" value="F:ATP binding"/>
    <property type="evidence" value="ECO:0007669"/>
    <property type="project" value="InterPro"/>
</dbReference>
<evidence type="ECO:0000313" key="4">
    <source>
        <dbReference type="Proteomes" id="UP001281003"/>
    </source>
</evidence>
<feature type="region of interest" description="Disordered" evidence="1">
    <location>
        <begin position="391"/>
        <end position="426"/>
    </location>
</feature>
<evidence type="ECO:0000256" key="1">
    <source>
        <dbReference type="SAM" id="MobiDB-lite"/>
    </source>
</evidence>
<dbReference type="EMBL" id="JAUTDP010000007">
    <property type="protein sequence ID" value="KAK3397548.1"/>
    <property type="molecule type" value="Genomic_DNA"/>
</dbReference>
<keyword evidence="4" id="KW-1185">Reference proteome</keyword>
<dbReference type="InterPro" id="IPR000719">
    <property type="entry name" value="Prot_kinase_dom"/>
</dbReference>
<protein>
    <recommendedName>
        <fullName evidence="2">Protein kinase domain-containing protein</fullName>
    </recommendedName>
</protein>
<dbReference type="GO" id="GO:0004672">
    <property type="term" value="F:protein kinase activity"/>
    <property type="evidence" value="ECO:0007669"/>
    <property type="project" value="InterPro"/>
</dbReference>
<dbReference type="SUPFAM" id="SSF56112">
    <property type="entry name" value="Protein kinase-like (PK-like)"/>
    <property type="match status" value="1"/>
</dbReference>
<reference evidence="3" key="2">
    <citation type="submission" date="2023-07" db="EMBL/GenBank/DDBJ databases">
        <authorList>
            <consortium name="Lawrence Berkeley National Laboratory"/>
            <person name="Haridas S."/>
            <person name="Hensen N."/>
            <person name="Bonometti L."/>
            <person name="Westerberg I."/>
            <person name="Brannstrom I.O."/>
            <person name="Guillou S."/>
            <person name="Cros-Aarteil S."/>
            <person name="Calhoun S."/>
            <person name="Kuo A."/>
            <person name="Mondo S."/>
            <person name="Pangilinan J."/>
            <person name="Riley R."/>
            <person name="LaButti K."/>
            <person name="Andreopoulos B."/>
            <person name="Lipzen A."/>
            <person name="Chen C."/>
            <person name="Yanf M."/>
            <person name="Daum C."/>
            <person name="Ng V."/>
            <person name="Clum A."/>
            <person name="Steindorff A."/>
            <person name="Ohm R."/>
            <person name="Martin F."/>
            <person name="Silar P."/>
            <person name="Natvig D."/>
            <person name="Lalanne C."/>
            <person name="Gautier V."/>
            <person name="Ament-velasquez S.L."/>
            <person name="Kruys A."/>
            <person name="Hutchinson M.I."/>
            <person name="Powell A.J."/>
            <person name="Barry K."/>
            <person name="Miller A.N."/>
            <person name="Grigoriev I.V."/>
            <person name="Debuchy R."/>
            <person name="Gladieux P."/>
            <person name="Thoren M.H."/>
            <person name="Johannesson H."/>
        </authorList>
    </citation>
    <scope>NUCLEOTIDE SEQUENCE</scope>
    <source>
        <strain evidence="3">FGSC 1904</strain>
    </source>
</reference>
<feature type="non-terminal residue" evidence="3">
    <location>
        <position position="426"/>
    </location>
</feature>
<dbReference type="AlphaFoldDB" id="A0AAE0PCS9"/>
<dbReference type="Gene3D" id="1.10.510.10">
    <property type="entry name" value="Transferase(Phosphotransferase) domain 1"/>
    <property type="match status" value="1"/>
</dbReference>
<gene>
    <name evidence="3" type="ORF">B0T20DRAFT_377123</name>
</gene>
<dbReference type="Proteomes" id="UP001281003">
    <property type="component" value="Unassembled WGS sequence"/>
</dbReference>
<evidence type="ECO:0000313" key="3">
    <source>
        <dbReference type="EMBL" id="KAK3397548.1"/>
    </source>
</evidence>
<reference evidence="3" key="1">
    <citation type="journal article" date="2023" name="Mol. Phylogenet. Evol.">
        <title>Genome-scale phylogeny and comparative genomics of the fungal order Sordariales.</title>
        <authorList>
            <person name="Hensen N."/>
            <person name="Bonometti L."/>
            <person name="Westerberg I."/>
            <person name="Brannstrom I.O."/>
            <person name="Guillou S."/>
            <person name="Cros-Aarteil S."/>
            <person name="Calhoun S."/>
            <person name="Haridas S."/>
            <person name="Kuo A."/>
            <person name="Mondo S."/>
            <person name="Pangilinan J."/>
            <person name="Riley R."/>
            <person name="LaButti K."/>
            <person name="Andreopoulos B."/>
            <person name="Lipzen A."/>
            <person name="Chen C."/>
            <person name="Yan M."/>
            <person name="Daum C."/>
            <person name="Ng V."/>
            <person name="Clum A."/>
            <person name="Steindorff A."/>
            <person name="Ohm R.A."/>
            <person name="Martin F."/>
            <person name="Silar P."/>
            <person name="Natvig D.O."/>
            <person name="Lalanne C."/>
            <person name="Gautier V."/>
            <person name="Ament-Velasquez S.L."/>
            <person name="Kruys A."/>
            <person name="Hutchinson M.I."/>
            <person name="Powell A.J."/>
            <person name="Barry K."/>
            <person name="Miller A.N."/>
            <person name="Grigoriev I.V."/>
            <person name="Debuchy R."/>
            <person name="Gladieux P."/>
            <person name="Hiltunen Thoren M."/>
            <person name="Johannesson H."/>
        </authorList>
    </citation>
    <scope>NUCLEOTIDE SEQUENCE</scope>
    <source>
        <strain evidence="3">FGSC 1904</strain>
    </source>
</reference>
<feature type="compositionally biased region" description="Acidic residues" evidence="1">
    <location>
        <begin position="414"/>
        <end position="426"/>
    </location>
</feature>
<comment type="caution">
    <text evidence="3">The sequence shown here is derived from an EMBL/GenBank/DDBJ whole genome shotgun (WGS) entry which is preliminary data.</text>
</comment>
<evidence type="ECO:0000259" key="2">
    <source>
        <dbReference type="PROSITE" id="PS50011"/>
    </source>
</evidence>